<dbReference type="Proteomes" id="UP000269221">
    <property type="component" value="Unassembled WGS sequence"/>
</dbReference>
<evidence type="ECO:0000256" key="2">
    <source>
        <dbReference type="ARBA" id="ARBA00008376"/>
    </source>
</evidence>
<dbReference type="Gene3D" id="1.10.287.110">
    <property type="entry name" value="DnaJ domain"/>
    <property type="match status" value="1"/>
</dbReference>
<dbReference type="Gene3D" id="1.20.120.230">
    <property type="entry name" value="Alpha-catenin/vinculin-like"/>
    <property type="match status" value="1"/>
</dbReference>
<dbReference type="InterPro" id="IPR029827">
    <property type="entry name" value="JDP1-like"/>
</dbReference>
<comment type="subcellular location">
    <subcellularLocation>
        <location evidence="1">Cytoplasm</location>
    </subcellularLocation>
</comment>
<evidence type="ECO:0000256" key="5">
    <source>
        <dbReference type="ARBA" id="ARBA00053379"/>
    </source>
</evidence>
<dbReference type="SUPFAM" id="SSF47220">
    <property type="entry name" value="alpha-catenin/vinculin-like"/>
    <property type="match status" value="1"/>
</dbReference>
<protein>
    <recommendedName>
        <fullName evidence="7">DnaJ homolog subfamily C member 12</fullName>
    </recommendedName>
    <alternativeName>
        <fullName evidence="8">J domain-containing protein 1</fullName>
    </alternativeName>
</protein>
<evidence type="ECO:0000256" key="4">
    <source>
        <dbReference type="ARBA" id="ARBA00023186"/>
    </source>
</evidence>
<feature type="compositionally biased region" description="Polar residues" evidence="9">
    <location>
        <begin position="156"/>
        <end position="172"/>
    </location>
</feature>
<dbReference type="CDD" id="cd06257">
    <property type="entry name" value="DnaJ"/>
    <property type="match status" value="1"/>
</dbReference>
<dbReference type="GO" id="GO:0007155">
    <property type="term" value="P:cell adhesion"/>
    <property type="evidence" value="ECO:0007669"/>
    <property type="project" value="InterPro"/>
</dbReference>
<comment type="similarity">
    <text evidence="2">Belongs to the vinculin/alpha-catenin family.</text>
</comment>
<dbReference type="PRINTS" id="PR00625">
    <property type="entry name" value="JDOMAIN"/>
</dbReference>
<dbReference type="InterPro" id="IPR006077">
    <property type="entry name" value="Vinculin/catenin"/>
</dbReference>
<dbReference type="InterPro" id="IPR036869">
    <property type="entry name" value="J_dom_sf"/>
</dbReference>
<name>A0A3M0IV49_HIRRU</name>
<dbReference type="InterPro" id="IPR001623">
    <property type="entry name" value="DnaJ_domain"/>
</dbReference>
<evidence type="ECO:0000313" key="11">
    <source>
        <dbReference type="EMBL" id="RMB93231.1"/>
    </source>
</evidence>
<keyword evidence="3" id="KW-0963">Cytoplasm</keyword>
<feature type="compositionally biased region" description="Polar residues" evidence="9">
    <location>
        <begin position="121"/>
        <end position="134"/>
    </location>
</feature>
<evidence type="ECO:0000256" key="8">
    <source>
        <dbReference type="ARBA" id="ARBA00076580"/>
    </source>
</evidence>
<evidence type="ECO:0000256" key="6">
    <source>
        <dbReference type="ARBA" id="ARBA00066073"/>
    </source>
</evidence>
<evidence type="ECO:0000256" key="1">
    <source>
        <dbReference type="ARBA" id="ARBA00004496"/>
    </source>
</evidence>
<evidence type="ECO:0000259" key="10">
    <source>
        <dbReference type="PROSITE" id="PS50076"/>
    </source>
</evidence>
<dbReference type="SMART" id="SM00271">
    <property type="entry name" value="DnaJ"/>
    <property type="match status" value="1"/>
</dbReference>
<dbReference type="Pfam" id="PF01044">
    <property type="entry name" value="Vinculin"/>
    <property type="match status" value="1"/>
</dbReference>
<feature type="region of interest" description="Disordered" evidence="9">
    <location>
        <begin position="121"/>
        <end position="173"/>
    </location>
</feature>
<comment type="subunit">
    <text evidence="6">Interacts with HSPA8. Interacts with TPH1. Interacts with TPH2.</text>
</comment>
<dbReference type="GO" id="GO:0051015">
    <property type="term" value="F:actin filament binding"/>
    <property type="evidence" value="ECO:0007669"/>
    <property type="project" value="InterPro"/>
</dbReference>
<dbReference type="AlphaFoldDB" id="A0A3M0IV49"/>
<dbReference type="Pfam" id="PF00226">
    <property type="entry name" value="DnaJ"/>
    <property type="match status" value="1"/>
</dbReference>
<dbReference type="PANTHER" id="PTHR44500:SF1">
    <property type="entry name" value="DNAJ HOMOLOG SUBFAMILY C MEMBER 12"/>
    <property type="match status" value="1"/>
</dbReference>
<comment type="function">
    <text evidence="5">Probable co-chaperone that participates in the proper folding of biopterin-dependent aromatic amino acid hydroxylases, which include phenylalanine-4-hydroxylase (PAH), tyrosine 3-monooxygenase (TH) and peripheral and neuronal tryptophan hydroxylases (TPH1 and TPH2).</text>
</comment>
<feature type="domain" description="J" evidence="10">
    <location>
        <begin position="14"/>
        <end position="79"/>
    </location>
</feature>
<dbReference type="EMBL" id="QRBI01000210">
    <property type="protein sequence ID" value="RMB93231.1"/>
    <property type="molecule type" value="Genomic_DNA"/>
</dbReference>
<accession>A0A3M0IV49</accession>
<evidence type="ECO:0000256" key="7">
    <source>
        <dbReference type="ARBA" id="ARBA00074358"/>
    </source>
</evidence>
<dbReference type="PROSITE" id="PS50076">
    <property type="entry name" value="DNAJ_2"/>
    <property type="match status" value="1"/>
</dbReference>
<reference evidence="11 12" key="1">
    <citation type="submission" date="2018-07" db="EMBL/GenBank/DDBJ databases">
        <title>A high quality draft genome assembly of the barn swallow (H. rustica rustica).</title>
        <authorList>
            <person name="Formenti G."/>
            <person name="Chiara M."/>
            <person name="Poveda L."/>
            <person name="Francoijs K.-J."/>
            <person name="Bonisoli-Alquati A."/>
            <person name="Canova L."/>
            <person name="Gianfranceschi L."/>
            <person name="Horner D.S."/>
            <person name="Saino N."/>
        </authorList>
    </citation>
    <scope>NUCLEOTIDE SEQUENCE [LARGE SCALE GENOMIC DNA]</scope>
    <source>
        <strain evidence="11">Chelidonia</strain>
        <tissue evidence="11">Blood</tissue>
    </source>
</reference>
<keyword evidence="12" id="KW-1185">Reference proteome</keyword>
<dbReference type="OrthoDB" id="436519at2759"/>
<keyword evidence="4" id="KW-0143">Chaperone</keyword>
<dbReference type="FunFam" id="1.10.287.110:FF:000049">
    <property type="entry name" value="DnaJ homolog subfamily C member 12"/>
    <property type="match status" value="1"/>
</dbReference>
<dbReference type="STRING" id="333673.A0A3M0IV49"/>
<dbReference type="SUPFAM" id="SSF46565">
    <property type="entry name" value="Chaperone J-domain"/>
    <property type="match status" value="1"/>
</dbReference>
<organism evidence="11 12">
    <name type="scientific">Hirundo rustica rustica</name>
    <dbReference type="NCBI Taxonomy" id="333673"/>
    <lineage>
        <taxon>Eukaryota</taxon>
        <taxon>Metazoa</taxon>
        <taxon>Chordata</taxon>
        <taxon>Craniata</taxon>
        <taxon>Vertebrata</taxon>
        <taxon>Euteleostomi</taxon>
        <taxon>Archelosauria</taxon>
        <taxon>Archosauria</taxon>
        <taxon>Dinosauria</taxon>
        <taxon>Saurischia</taxon>
        <taxon>Theropoda</taxon>
        <taxon>Coelurosauria</taxon>
        <taxon>Aves</taxon>
        <taxon>Neognathae</taxon>
        <taxon>Neoaves</taxon>
        <taxon>Telluraves</taxon>
        <taxon>Australaves</taxon>
        <taxon>Passeriformes</taxon>
        <taxon>Sylvioidea</taxon>
        <taxon>Hirundinidae</taxon>
        <taxon>Hirundo</taxon>
    </lineage>
</organism>
<evidence type="ECO:0000256" key="3">
    <source>
        <dbReference type="ARBA" id="ARBA00022490"/>
    </source>
</evidence>
<evidence type="ECO:0000256" key="9">
    <source>
        <dbReference type="SAM" id="MobiDB-lite"/>
    </source>
</evidence>
<proteinExistence type="inferred from homology"/>
<comment type="caution">
    <text evidence="11">The sequence shown here is derived from an EMBL/GenBank/DDBJ whole genome shotgun (WGS) entry which is preliminary data.</text>
</comment>
<sequence>MDAILNCSPEELEDYYNLLGCDELSTVEQILAEYKIKALECHPDKHPGNPKAVENFQKLQQAKETLTNEESRARYDYWRRSGVTVPFQQWQALSSSVKTSMHWAVQSKKDQMLEAPDFGNTNITNEMWTQQTGDNGDGLLEGSREQDDVAIPDVKPQSSKNPDSPSEMSTEVPNIKLKIDPRNLQIQTLTVEKLLEPLIIQVTTLVNCPQNPSSKKKGRSKRARVLLASVEEATWNLLDKGEKIAKEAVVFKEELHAALTDVRKEIKSNSVKAKEIISELNDAVEQKGNIMDDAEH</sequence>
<dbReference type="GO" id="GO:0005737">
    <property type="term" value="C:cytoplasm"/>
    <property type="evidence" value="ECO:0007669"/>
    <property type="project" value="UniProtKB-SubCell"/>
</dbReference>
<dbReference type="InterPro" id="IPR036723">
    <property type="entry name" value="Alpha-catenin/vinculin-like_sf"/>
</dbReference>
<gene>
    <name evidence="11" type="ORF">DUI87_30353</name>
</gene>
<dbReference type="PANTHER" id="PTHR44500">
    <property type="entry name" value="DNAJ HOMOLOG SUBFAMILY C MEMBER 12"/>
    <property type="match status" value="1"/>
</dbReference>
<evidence type="ECO:0000313" key="12">
    <source>
        <dbReference type="Proteomes" id="UP000269221"/>
    </source>
</evidence>